<dbReference type="InterPro" id="IPR016181">
    <property type="entry name" value="Acyl_CoA_acyltransferase"/>
</dbReference>
<name>A0A1I4P808_9RHOB</name>
<accession>A0A1I4P808</accession>
<dbReference type="GO" id="GO:0016747">
    <property type="term" value="F:acyltransferase activity, transferring groups other than amino-acyl groups"/>
    <property type="evidence" value="ECO:0007669"/>
    <property type="project" value="InterPro"/>
</dbReference>
<dbReference type="InterPro" id="IPR000182">
    <property type="entry name" value="GNAT_dom"/>
</dbReference>
<dbReference type="PANTHER" id="PTHR43877:SF2">
    <property type="entry name" value="AMINOALKYLPHOSPHONATE N-ACETYLTRANSFERASE-RELATED"/>
    <property type="match status" value="1"/>
</dbReference>
<keyword evidence="2" id="KW-0012">Acyltransferase</keyword>
<protein>
    <submittedName>
        <fullName evidence="4">Acetyltransferase (GNAT) family protein</fullName>
    </submittedName>
</protein>
<organism evidence="4 5">
    <name type="scientific">Shimia aestuarii</name>
    <dbReference type="NCBI Taxonomy" id="254406"/>
    <lineage>
        <taxon>Bacteria</taxon>
        <taxon>Pseudomonadati</taxon>
        <taxon>Pseudomonadota</taxon>
        <taxon>Alphaproteobacteria</taxon>
        <taxon>Rhodobacterales</taxon>
        <taxon>Roseobacteraceae</taxon>
    </lineage>
</organism>
<dbReference type="Gene3D" id="3.40.630.30">
    <property type="match status" value="1"/>
</dbReference>
<evidence type="ECO:0000256" key="2">
    <source>
        <dbReference type="ARBA" id="ARBA00023315"/>
    </source>
</evidence>
<dbReference type="AlphaFoldDB" id="A0A1I4P808"/>
<gene>
    <name evidence="4" type="ORF">SAMN04488042_105114</name>
</gene>
<evidence type="ECO:0000256" key="1">
    <source>
        <dbReference type="ARBA" id="ARBA00022679"/>
    </source>
</evidence>
<evidence type="ECO:0000313" key="5">
    <source>
        <dbReference type="Proteomes" id="UP000199144"/>
    </source>
</evidence>
<dbReference type="Pfam" id="PF00583">
    <property type="entry name" value="Acetyltransf_1"/>
    <property type="match status" value="1"/>
</dbReference>
<dbReference type="STRING" id="254406.SAMN04488042_105114"/>
<dbReference type="PANTHER" id="PTHR43877">
    <property type="entry name" value="AMINOALKYLPHOSPHONATE N-ACETYLTRANSFERASE-RELATED-RELATED"/>
    <property type="match status" value="1"/>
</dbReference>
<keyword evidence="5" id="KW-1185">Reference proteome</keyword>
<proteinExistence type="predicted"/>
<dbReference type="EMBL" id="FOTQ01000005">
    <property type="protein sequence ID" value="SFM23765.1"/>
    <property type="molecule type" value="Genomic_DNA"/>
</dbReference>
<dbReference type="Proteomes" id="UP000199144">
    <property type="component" value="Unassembled WGS sequence"/>
</dbReference>
<sequence>MSTALHLAGPDDFAVLDRLVAAFHGEMNIAQDDATRAAALRPLLEGSPYGVAYLLGPARAPIGYVIVTFGWSVEFGGLDAIIDEIFIRPAIRGRGVGSDVLIALPKALADAGIRAFHLEVDRDDTTAQKLYLRAGFRARERFMLMSRRMV</sequence>
<feature type="domain" description="N-acetyltransferase" evidence="3">
    <location>
        <begin position="3"/>
        <end position="150"/>
    </location>
</feature>
<dbReference type="InterPro" id="IPR050832">
    <property type="entry name" value="Bact_Acetyltransf"/>
</dbReference>
<dbReference type="CDD" id="cd04301">
    <property type="entry name" value="NAT_SF"/>
    <property type="match status" value="1"/>
</dbReference>
<keyword evidence="1 4" id="KW-0808">Transferase</keyword>
<dbReference type="PROSITE" id="PS51186">
    <property type="entry name" value="GNAT"/>
    <property type="match status" value="1"/>
</dbReference>
<dbReference type="RefSeq" id="WP_093094297.1">
    <property type="nucleotide sequence ID" value="NZ_FOTQ01000005.1"/>
</dbReference>
<evidence type="ECO:0000259" key="3">
    <source>
        <dbReference type="PROSITE" id="PS51186"/>
    </source>
</evidence>
<dbReference type="OrthoDB" id="9805924at2"/>
<evidence type="ECO:0000313" key="4">
    <source>
        <dbReference type="EMBL" id="SFM23765.1"/>
    </source>
</evidence>
<reference evidence="4 5" key="1">
    <citation type="submission" date="2016-10" db="EMBL/GenBank/DDBJ databases">
        <authorList>
            <person name="de Groot N.N."/>
        </authorList>
    </citation>
    <scope>NUCLEOTIDE SEQUENCE [LARGE SCALE GENOMIC DNA]</scope>
    <source>
        <strain evidence="4 5">DSM 15283</strain>
    </source>
</reference>
<dbReference type="SUPFAM" id="SSF55729">
    <property type="entry name" value="Acyl-CoA N-acyltransferases (Nat)"/>
    <property type="match status" value="1"/>
</dbReference>